<dbReference type="AlphaFoldDB" id="A0A0G0C733"/>
<proteinExistence type="predicted"/>
<dbReference type="STRING" id="1618478.UR68_C0023G0006"/>
<comment type="caution">
    <text evidence="1">The sequence shown here is derived from an EMBL/GenBank/DDBJ whole genome shotgun (WGS) entry which is preliminary data.</text>
</comment>
<sequence length="70" mass="8401">MARNLKRYYQAWELRQQGLIFKDIGKIMGITGSRAAVLSNFVDFKIEYKKERRISNELKELVEKYKKMNN</sequence>
<name>A0A0G0C733_9BACT</name>
<protein>
    <submittedName>
        <fullName evidence="1">Uncharacterized protein</fullName>
    </submittedName>
</protein>
<dbReference type="Proteomes" id="UP000034457">
    <property type="component" value="Unassembled WGS sequence"/>
</dbReference>
<gene>
    <name evidence="1" type="ORF">UR68_C0023G0006</name>
</gene>
<evidence type="ECO:0000313" key="1">
    <source>
        <dbReference type="EMBL" id="KKP71951.1"/>
    </source>
</evidence>
<organism evidence="1 2">
    <name type="scientific">Candidatus Roizmanbacteria bacterium GW2011_GWA2_35_19</name>
    <dbReference type="NCBI Taxonomy" id="1618478"/>
    <lineage>
        <taxon>Bacteria</taxon>
        <taxon>Candidatus Roizmaniibacteriota</taxon>
    </lineage>
</organism>
<evidence type="ECO:0000313" key="2">
    <source>
        <dbReference type="Proteomes" id="UP000034457"/>
    </source>
</evidence>
<reference evidence="1 2" key="1">
    <citation type="journal article" date="2015" name="Nature">
        <title>rRNA introns, odd ribosomes, and small enigmatic genomes across a large radiation of phyla.</title>
        <authorList>
            <person name="Brown C.T."/>
            <person name="Hug L.A."/>
            <person name="Thomas B.C."/>
            <person name="Sharon I."/>
            <person name="Castelle C.J."/>
            <person name="Singh A."/>
            <person name="Wilkins M.J."/>
            <person name="Williams K.H."/>
            <person name="Banfield J.F."/>
        </authorList>
    </citation>
    <scope>NUCLEOTIDE SEQUENCE [LARGE SCALE GENOMIC DNA]</scope>
</reference>
<accession>A0A0G0C733</accession>
<dbReference type="EMBL" id="LBQC01000023">
    <property type="protein sequence ID" value="KKP71951.1"/>
    <property type="molecule type" value="Genomic_DNA"/>
</dbReference>